<dbReference type="HOGENOM" id="CLU_211003_0_0_6"/>
<protein>
    <submittedName>
        <fullName evidence="1">Conserved domain protein</fullName>
    </submittedName>
</protein>
<evidence type="ECO:0000313" key="2">
    <source>
        <dbReference type="Proteomes" id="UP000008824"/>
    </source>
</evidence>
<name>A0A0H3BUW6_SALNS</name>
<sequence length="40" mass="4639">MDFTITHGRGRKGIIIRTKKPSAISAVFAFLKSRRFWKCL</sequence>
<dbReference type="EMBL" id="CP001113">
    <property type="protein sequence ID" value="ACF64335.1"/>
    <property type="molecule type" value="Genomic_DNA"/>
</dbReference>
<gene>
    <name evidence="1" type="ordered locus">SNSL254_A4350</name>
</gene>
<dbReference type="AlphaFoldDB" id="A0A0H3BUW6"/>
<reference evidence="1 2" key="1">
    <citation type="journal article" date="2011" name="J. Bacteriol.">
        <title>Comparative genomics of 28 Salmonella enterica isolates: evidence for CRISPR-mediated adaptive sublineage evolution.</title>
        <authorList>
            <person name="Fricke W.F."/>
            <person name="Mammel M.K."/>
            <person name="McDermott P.F."/>
            <person name="Tartera C."/>
            <person name="White D.G."/>
            <person name="Leclerc J.E."/>
            <person name="Ravel J."/>
            <person name="Cebula T.A."/>
        </authorList>
    </citation>
    <scope>NUCLEOTIDE SEQUENCE [LARGE SCALE GENOMIC DNA]</scope>
    <source>
        <strain evidence="1 2">SL254</strain>
    </source>
</reference>
<organism evidence="1 2">
    <name type="scientific">Salmonella newport (strain SL254)</name>
    <dbReference type="NCBI Taxonomy" id="423368"/>
    <lineage>
        <taxon>Bacteria</taxon>
        <taxon>Pseudomonadati</taxon>
        <taxon>Pseudomonadota</taxon>
        <taxon>Gammaproteobacteria</taxon>
        <taxon>Enterobacterales</taxon>
        <taxon>Enterobacteriaceae</taxon>
        <taxon>Salmonella</taxon>
    </lineage>
</organism>
<accession>A0A0H3BUW6</accession>
<proteinExistence type="predicted"/>
<dbReference type="Proteomes" id="UP000008824">
    <property type="component" value="Chromosome"/>
</dbReference>
<evidence type="ECO:0000313" key="1">
    <source>
        <dbReference type="EMBL" id="ACF64335.1"/>
    </source>
</evidence>
<dbReference type="KEGG" id="see:SNSL254_A4350"/>